<accession>A0A2A2HXM8</accession>
<dbReference type="GO" id="GO:0003861">
    <property type="term" value="F:3-isopropylmalate dehydratase activity"/>
    <property type="evidence" value="ECO:0007669"/>
    <property type="project" value="UniProtKB-UniRule"/>
</dbReference>
<dbReference type="PANTHER" id="PTHR43345:SF2">
    <property type="entry name" value="3-ISOPROPYLMALATE DEHYDRATASE SMALL SUBUNIT 1"/>
    <property type="match status" value="1"/>
</dbReference>
<dbReference type="HAMAP" id="MF_01032">
    <property type="entry name" value="LeuD_type2"/>
    <property type="match status" value="1"/>
</dbReference>
<dbReference type="InterPro" id="IPR033940">
    <property type="entry name" value="IPMI_Swivel"/>
</dbReference>
<comment type="similarity">
    <text evidence="1 3">Belongs to the LeuD family. LeuD type 2 subfamily.</text>
</comment>
<reference evidence="5 6" key="1">
    <citation type="journal article" date="2017" name="BMC Genomics">
        <title>Genomic analysis of methanogenic archaea reveals a shift towards energy conservation.</title>
        <authorList>
            <person name="Gilmore S.P."/>
            <person name="Henske J.K."/>
            <person name="Sexton J.A."/>
            <person name="Solomon K.V."/>
            <person name="Seppala S."/>
            <person name="Yoo J.I."/>
            <person name="Huyett L.M."/>
            <person name="Pressman A."/>
            <person name="Cogan J.Z."/>
            <person name="Kivenson V."/>
            <person name="Peng X."/>
            <person name="Tan Y."/>
            <person name="Valentine D.L."/>
            <person name="O'Malley M.A."/>
        </authorList>
    </citation>
    <scope>NUCLEOTIDE SEQUENCE [LARGE SCALE GENOMIC DNA]</scope>
    <source>
        <strain evidence="5 6">MC-15</strain>
    </source>
</reference>
<evidence type="ECO:0000313" key="6">
    <source>
        <dbReference type="Proteomes" id="UP000218164"/>
    </source>
</evidence>
<evidence type="ECO:0000256" key="2">
    <source>
        <dbReference type="ARBA" id="ARBA00023239"/>
    </source>
</evidence>
<comment type="subunit">
    <text evidence="3">Heterodimer of LeuC and LeuD.</text>
</comment>
<dbReference type="EC" id="4.2.1.33" evidence="3"/>
<comment type="function">
    <text evidence="3">Catalyzes the isomerization between 2-isopropylmalate and 3-isopropylmalate, via the formation of 2-isopropylmaleate.</text>
</comment>
<dbReference type="GO" id="GO:0009098">
    <property type="term" value="P:L-leucine biosynthetic process"/>
    <property type="evidence" value="ECO:0007669"/>
    <property type="project" value="UniProtKB-UniRule"/>
</dbReference>
<dbReference type="SUPFAM" id="SSF52016">
    <property type="entry name" value="LeuD/IlvD-like"/>
    <property type="match status" value="1"/>
</dbReference>
<feature type="domain" description="Aconitase A/isopropylmalate dehydratase small subunit swivel" evidence="4">
    <location>
        <begin position="53"/>
        <end position="102"/>
    </location>
</feature>
<dbReference type="RefSeq" id="WP_095643205.1">
    <property type="nucleotide sequence ID" value="NZ_LMVP01000035.1"/>
</dbReference>
<keyword evidence="3" id="KW-0100">Branched-chain amino acid biosynthesis</keyword>
<comment type="catalytic activity">
    <reaction evidence="3">
        <text>(2R,3S)-3-isopropylmalate = (2S)-2-isopropylmalate</text>
        <dbReference type="Rhea" id="RHEA:32287"/>
        <dbReference type="ChEBI" id="CHEBI:1178"/>
        <dbReference type="ChEBI" id="CHEBI:35121"/>
        <dbReference type="EC" id="4.2.1.33"/>
    </reaction>
</comment>
<keyword evidence="2 3" id="KW-0456">Lyase</keyword>
<evidence type="ECO:0000259" key="4">
    <source>
        <dbReference type="Pfam" id="PF00694"/>
    </source>
</evidence>
<dbReference type="OrthoDB" id="6505at2157"/>
<dbReference type="Gene3D" id="3.20.19.10">
    <property type="entry name" value="Aconitase, domain 4"/>
    <property type="match status" value="1"/>
</dbReference>
<dbReference type="AlphaFoldDB" id="A0A2A2HXM8"/>
<dbReference type="Pfam" id="PF00694">
    <property type="entry name" value="Aconitase_C"/>
    <property type="match status" value="1"/>
</dbReference>
<comment type="pathway">
    <text evidence="3">Amino-acid biosynthesis; L-leucine biosynthesis; L-leucine from 3-methyl-2-oxobutanoate: step 2/4.</text>
</comment>
<dbReference type="InterPro" id="IPR015928">
    <property type="entry name" value="Aconitase/3IPM_dehydase_swvl"/>
</dbReference>
<dbReference type="CDD" id="cd01577">
    <property type="entry name" value="IPMI_Swivel"/>
    <property type="match status" value="1"/>
</dbReference>
<organism evidence="5 6">
    <name type="scientific">Methanosarcina spelaei</name>
    <dbReference type="NCBI Taxonomy" id="1036679"/>
    <lineage>
        <taxon>Archaea</taxon>
        <taxon>Methanobacteriati</taxon>
        <taxon>Methanobacteriota</taxon>
        <taxon>Stenosarchaea group</taxon>
        <taxon>Methanomicrobia</taxon>
        <taxon>Methanosarcinales</taxon>
        <taxon>Methanosarcinaceae</taxon>
        <taxon>Methanosarcina</taxon>
    </lineage>
</organism>
<gene>
    <name evidence="3" type="primary">leuD</name>
    <name evidence="5" type="ORF">ASJ81_03065</name>
</gene>
<evidence type="ECO:0000256" key="3">
    <source>
        <dbReference type="HAMAP-Rule" id="MF_01032"/>
    </source>
</evidence>
<dbReference type="InterPro" id="IPR000573">
    <property type="entry name" value="AconitaseA/IPMdHydase_ssu_swvl"/>
</dbReference>
<dbReference type="InterPro" id="IPR011827">
    <property type="entry name" value="LeuD_type2/HacB/DmdB"/>
</dbReference>
<feature type="site" description="Critical for substrate specificity" evidence="3">
    <location>
        <position position="28"/>
    </location>
</feature>
<keyword evidence="3" id="KW-0432">Leucine biosynthesis</keyword>
<evidence type="ECO:0000313" key="5">
    <source>
        <dbReference type="EMBL" id="PAV14056.1"/>
    </source>
</evidence>
<dbReference type="NCBIfam" id="TIGR02087">
    <property type="entry name" value="LEUD_arch"/>
    <property type="match status" value="1"/>
</dbReference>
<protein>
    <recommendedName>
        <fullName evidence="3">3-isopropylmalate dehydratase small subunit</fullName>
        <ecNumber evidence="3">4.2.1.33</ecNumber>
    </recommendedName>
    <alternativeName>
        <fullName evidence="3">Alpha-IPM isomerase</fullName>
        <shortName evidence="3">IPMI</shortName>
    </alternativeName>
    <alternativeName>
        <fullName evidence="3">Isopropylmalate isomerase</fullName>
    </alternativeName>
</protein>
<name>A0A2A2HXM8_9EURY</name>
<dbReference type="Proteomes" id="UP000218164">
    <property type="component" value="Unassembled WGS sequence"/>
</dbReference>
<dbReference type="PANTHER" id="PTHR43345">
    <property type="entry name" value="3-ISOPROPYLMALATE DEHYDRATASE SMALL SUBUNIT 2-RELATED-RELATED"/>
    <property type="match status" value="1"/>
</dbReference>
<dbReference type="InterPro" id="IPR050075">
    <property type="entry name" value="LeuD"/>
</dbReference>
<sequence>MVSLIVGRVWKFGDNVNTDEIIPGKYLRSKDVQIFAAHAMEGIDPEFTKKFRIGDIIVAGTNFGCGSSREQAPLALKYAGVSCVIAKSFARIFFRNAINIGLPLIEVDINCKERDKVKVDLARGEVTVSERDIFNGNKLPDFLLEILNDGGLVAHRKKVTREQNKKILLEPSKERIKGRQF</sequence>
<evidence type="ECO:0000256" key="1">
    <source>
        <dbReference type="ARBA" id="ARBA00009869"/>
    </source>
</evidence>
<comment type="caution">
    <text evidence="5">The sequence shown here is derived from an EMBL/GenBank/DDBJ whole genome shotgun (WGS) entry which is preliminary data.</text>
</comment>
<comment type="caution">
    <text evidence="3">Lacks conserved residue(s) required for the propagation of feature annotation.</text>
</comment>
<dbReference type="EMBL" id="LMVP01000035">
    <property type="protein sequence ID" value="PAV14056.1"/>
    <property type="molecule type" value="Genomic_DNA"/>
</dbReference>
<keyword evidence="6" id="KW-1185">Reference proteome</keyword>
<dbReference type="UniPathway" id="UPA00048">
    <property type="reaction ID" value="UER00071"/>
</dbReference>
<keyword evidence="3" id="KW-0028">Amino-acid biosynthesis</keyword>
<proteinExistence type="inferred from homology"/>